<protein>
    <recommendedName>
        <fullName evidence="4">Polyketide cyclase/dehydrase</fullName>
    </recommendedName>
</protein>
<evidence type="ECO:0000313" key="2">
    <source>
        <dbReference type="EMBL" id="RXH54804.1"/>
    </source>
</evidence>
<keyword evidence="1" id="KW-1133">Transmembrane helix</keyword>
<proteinExistence type="predicted"/>
<keyword evidence="3" id="KW-1185">Reference proteome</keyword>
<sequence>MTEPEDLEDQPSRFGPAQWFLVAVIIAFSAGSLLYKILMHQHLGHSAAMFLGVPAVLAIILALTPKAASATGAILKAITLALLIIAPLLGEGYLCILFAAPLFYVVGIIIGLVVDYFNARRTNTLTCLTLILLPMCVEGVTPSLSFNRAQTVEAEAVVPSPAAAVEQALGQSPDVSTRLPHFLRIGFPQPLASRGDGLALGDTRAIHFAGAEGDPPGDLVLRVTQSRPGYARFDTVSDSTKLTQWVRWTSSEVEWRPLDPTHTTVTWRIHFDRQLDPAWYFTPWQRIAARQAAAYLIQANATPRKQ</sequence>
<evidence type="ECO:0000256" key="1">
    <source>
        <dbReference type="SAM" id="Phobius"/>
    </source>
</evidence>
<organism evidence="2 3">
    <name type="scientific">Granulicella sibirica</name>
    <dbReference type="NCBI Taxonomy" id="2479048"/>
    <lineage>
        <taxon>Bacteria</taxon>
        <taxon>Pseudomonadati</taxon>
        <taxon>Acidobacteriota</taxon>
        <taxon>Terriglobia</taxon>
        <taxon>Terriglobales</taxon>
        <taxon>Acidobacteriaceae</taxon>
        <taxon>Granulicella</taxon>
    </lineage>
</organism>
<evidence type="ECO:0008006" key="4">
    <source>
        <dbReference type="Google" id="ProtNLM"/>
    </source>
</evidence>
<dbReference type="RefSeq" id="WP_128914537.1">
    <property type="nucleotide sequence ID" value="NZ_RDSM01000003.1"/>
</dbReference>
<name>A0A4V1L577_9BACT</name>
<comment type="caution">
    <text evidence="2">The sequence shown here is derived from an EMBL/GenBank/DDBJ whole genome shotgun (WGS) entry which is preliminary data.</text>
</comment>
<evidence type="ECO:0000313" key="3">
    <source>
        <dbReference type="Proteomes" id="UP000289437"/>
    </source>
</evidence>
<gene>
    <name evidence="2" type="ORF">GRAN_3908</name>
</gene>
<dbReference type="AlphaFoldDB" id="A0A4V1L577"/>
<keyword evidence="1" id="KW-0472">Membrane</keyword>
<dbReference type="EMBL" id="RDSM01000003">
    <property type="protein sequence ID" value="RXH54804.1"/>
    <property type="molecule type" value="Genomic_DNA"/>
</dbReference>
<feature type="transmembrane region" description="Helical" evidence="1">
    <location>
        <begin position="17"/>
        <end position="35"/>
    </location>
</feature>
<keyword evidence="1" id="KW-0812">Transmembrane</keyword>
<reference evidence="2 3" key="1">
    <citation type="submission" date="2018-11" db="EMBL/GenBank/DDBJ databases">
        <authorList>
            <person name="Mardanov A.V."/>
            <person name="Ravin N.V."/>
            <person name="Dedysh S.N."/>
        </authorList>
    </citation>
    <scope>NUCLEOTIDE SEQUENCE [LARGE SCALE GENOMIC DNA]</scope>
    <source>
        <strain evidence="2 3">AF10</strain>
    </source>
</reference>
<dbReference type="SUPFAM" id="SSF55961">
    <property type="entry name" value="Bet v1-like"/>
    <property type="match status" value="1"/>
</dbReference>
<dbReference type="CDD" id="cd07812">
    <property type="entry name" value="SRPBCC"/>
    <property type="match status" value="1"/>
</dbReference>
<feature type="transmembrane region" description="Helical" evidence="1">
    <location>
        <begin position="47"/>
        <end position="64"/>
    </location>
</feature>
<feature type="transmembrane region" description="Helical" evidence="1">
    <location>
        <begin position="96"/>
        <end position="117"/>
    </location>
</feature>
<dbReference type="OrthoDB" id="7851372at2"/>
<dbReference type="Proteomes" id="UP000289437">
    <property type="component" value="Unassembled WGS sequence"/>
</dbReference>
<reference evidence="3" key="2">
    <citation type="submission" date="2019-02" db="EMBL/GenBank/DDBJ databases">
        <title>Granulicella sibirica sp. nov., a psychrotolerant acidobacterium isolated from an organic soil layer in forested tundra, West Siberia.</title>
        <authorList>
            <person name="Oshkin I.Y."/>
            <person name="Kulichevskaya I.S."/>
            <person name="Rijpstra W.I.C."/>
            <person name="Sinninghe Damste J.S."/>
            <person name="Rakitin A.L."/>
            <person name="Ravin N.V."/>
            <person name="Dedysh S.N."/>
        </authorList>
    </citation>
    <scope>NUCLEOTIDE SEQUENCE [LARGE SCALE GENOMIC DNA]</scope>
    <source>
        <strain evidence="3">AF10</strain>
    </source>
</reference>
<accession>A0A4V1L577</accession>
<feature type="transmembrane region" description="Helical" evidence="1">
    <location>
        <begin position="70"/>
        <end position="89"/>
    </location>
</feature>